<accession>A0A161SSY4</accession>
<evidence type="ECO:0000313" key="2">
    <source>
        <dbReference type="Proteomes" id="UP000076490"/>
    </source>
</evidence>
<protein>
    <submittedName>
        <fullName evidence="1">Uncharacterized protein</fullName>
    </submittedName>
</protein>
<gene>
    <name evidence="1" type="ORF">AV656_07400</name>
</gene>
<proteinExistence type="predicted"/>
<dbReference type="InterPro" id="IPR017853">
    <property type="entry name" value="GH"/>
</dbReference>
<dbReference type="RefSeq" id="WP_063180536.1">
    <property type="nucleotide sequence ID" value="NZ_LQNT01000009.1"/>
</dbReference>
<dbReference type="Gene3D" id="3.20.20.80">
    <property type="entry name" value="Glycosidases"/>
    <property type="match status" value="2"/>
</dbReference>
<comment type="caution">
    <text evidence="1">The sequence shown here is derived from an EMBL/GenBank/DDBJ whole genome shotgun (WGS) entry which is preliminary data.</text>
</comment>
<dbReference type="AlphaFoldDB" id="A0A161SSY4"/>
<dbReference type="OrthoDB" id="916275at2"/>
<reference evidence="1 2" key="1">
    <citation type="submission" date="2016-01" db="EMBL/GenBank/DDBJ databases">
        <title>Whole genome sequencing of Bhargavaea cecembensis T14.</title>
        <authorList>
            <person name="Hong K.W."/>
        </authorList>
    </citation>
    <scope>NUCLEOTIDE SEQUENCE [LARGE SCALE GENOMIC DNA]</scope>
    <source>
        <strain evidence="1 2">T14</strain>
    </source>
</reference>
<organism evidence="1 2">
    <name type="scientific">Bhargavaea cecembensis</name>
    <dbReference type="NCBI Taxonomy" id="394098"/>
    <lineage>
        <taxon>Bacteria</taxon>
        <taxon>Bacillati</taxon>
        <taxon>Bacillota</taxon>
        <taxon>Bacilli</taxon>
        <taxon>Bacillales</taxon>
        <taxon>Caryophanaceae</taxon>
        <taxon>Bhargavaea</taxon>
    </lineage>
</organism>
<dbReference type="EMBL" id="LQNT01000009">
    <property type="protein sequence ID" value="KZE38720.1"/>
    <property type="molecule type" value="Genomic_DNA"/>
</dbReference>
<name>A0A161SSY4_9BACL</name>
<sequence length="1061" mass="121423">MKKFYLIVALALIVLILPVILWFAKDSRTLSVTVIDKTVPDETYREHLGLMWAMNHLKVVRPDGKPYKAARDYAGFVPDEESQTYEVRTPAADYKDTDVLYIADTYGVYREDLPWEESERSGARSEKIDGGLSLEEWDAVEQRIQSGDPLLLIAEYNTFASPTGKEVRDQVMSRLGVDWDGWTGRFFEELDFRENNEIPLWLVEQFGEDWSYEGPGFLLVNDLTGEVVVLERDLHLTGEGIRLSFTEQGEDRFGIGGNPRYDYWFDIVTPADGGQVLAGYDWGLTDEGRRLLGENGIPTEFAAVVSKRSGATESIYFAGDYNDVPSVPKFYQMQGLPQVYRVLNTFSDQSFYWSAYVPMIRGLLDEFGKEETGAVHGAKAEGDGGVYSRITDDRLEVFEDGEWKPITVKGVNIGMGNPGHFPGEAAITEEEYARWFEMIGEMNANTIRVYTLHPPGFYRALKAYNESHDDPLYVMHGVWINEEKLEESLDAFEEENLQDFREEMLRIVDVVHGNADLPKRPGHASGYYDADISQWVSAWMLGIEWYPYTVQGTNEKHAGIGDFDGKFYRTEGARPFEYWLAEQMEWLTAYEHGEYGTLRAMSFTNWVTTDLLDHPAESAEQEDLVPVDPNLIYPKGEMDRAGIFASYHVYPYYPDFLNYERRYLEFRDHRGEPNNYAAYLKELHEAHRMPVLIAEFGIPASRGKTHENPFGWNQGFMSEQEQGEVLKRLYEDILYEGMLGGLVFTWQDEWFKRTWNTTDYDNPDRRPFWSNAQTNEQQFGLLSFDRLKVKVDGDVSDWSLEPLYRKEDGPIRAVYADHDERYLYVRLDMESEAEGHPVVLLDTVPGQGNTTIEGIKGGPALSDGLEFIAQLNGEKSRLLIDPYYDLHHYLYGKKLGLIPDVERVNDSGRFIPIEYTLNKEYHVANEDRTIPFAAYETGELREGNGNPESKDYDSLADYYAGEGVIELRLPWLLLQSKDPSMKEFMGNLAEDGESASVIIEQIGLGVLVVGEDGKVIDSLPEAEEGKMGPLKGYTWDNWDLPEAEERLKQSYEIMKNAFKEE</sequence>
<evidence type="ECO:0000313" key="1">
    <source>
        <dbReference type="EMBL" id="KZE38720.1"/>
    </source>
</evidence>
<dbReference type="Proteomes" id="UP000076490">
    <property type="component" value="Unassembled WGS sequence"/>
</dbReference>
<dbReference type="SUPFAM" id="SSF51445">
    <property type="entry name" value="(Trans)glycosidases"/>
    <property type="match status" value="1"/>
</dbReference>